<dbReference type="PANTHER" id="PTHR40043">
    <property type="entry name" value="UPF0719 INNER MEMBRANE PROTEIN YJFL"/>
    <property type="match status" value="1"/>
</dbReference>
<evidence type="ECO:0000313" key="10">
    <source>
        <dbReference type="Proteomes" id="UP000021315"/>
    </source>
</evidence>
<dbReference type="AlphaFoldDB" id="A0A080M3N0"/>
<evidence type="ECO:0000313" key="8">
    <source>
        <dbReference type="EMBL" id="KFB75656.1"/>
    </source>
</evidence>
<accession>A0A080M3N0</accession>
<dbReference type="Proteomes" id="UP000021315">
    <property type="component" value="Unassembled WGS sequence"/>
</dbReference>
<dbReference type="PANTHER" id="PTHR40043:SF1">
    <property type="entry name" value="UPF0719 INNER MEMBRANE PROTEIN YJFL"/>
    <property type="match status" value="1"/>
</dbReference>
<evidence type="ECO:0000256" key="4">
    <source>
        <dbReference type="ARBA" id="ARBA00022692"/>
    </source>
</evidence>
<evidence type="ECO:0000256" key="1">
    <source>
        <dbReference type="ARBA" id="ARBA00004651"/>
    </source>
</evidence>
<protein>
    <submittedName>
        <fullName evidence="9">DUF350 domain-containing protein</fullName>
    </submittedName>
    <submittedName>
        <fullName evidence="8">Putative membrane protein</fullName>
    </submittedName>
</protein>
<organism evidence="8 10">
    <name type="scientific">Candidatus Accumulibacter cognatus</name>
    <dbReference type="NCBI Taxonomy" id="2954383"/>
    <lineage>
        <taxon>Bacteria</taxon>
        <taxon>Pseudomonadati</taxon>
        <taxon>Pseudomonadota</taxon>
        <taxon>Betaproteobacteria</taxon>
        <taxon>Candidatus Accumulibacter</taxon>
    </lineage>
</organism>
<gene>
    <name evidence="8" type="ORF">AW06_003271</name>
    <name evidence="9" type="ORF">HWD57_14585</name>
</gene>
<evidence type="ECO:0000256" key="3">
    <source>
        <dbReference type="ARBA" id="ARBA00022475"/>
    </source>
</evidence>
<dbReference type="Proteomes" id="UP000509684">
    <property type="component" value="Chromosome"/>
</dbReference>
<name>A0A080M3N0_9PROT</name>
<keyword evidence="5 7" id="KW-1133">Transmembrane helix</keyword>
<reference evidence="9" key="3">
    <citation type="submission" date="2020-06" db="EMBL/GenBank/DDBJ databases">
        <authorList>
            <person name="Arumugam K."/>
            <person name="Besarab I."/>
            <person name="Haryono M."/>
            <person name="Bagci C."/>
            <person name="Beier S."/>
            <person name="Buchfink B."/>
            <person name="Gorska A."/>
            <person name="Qiu G."/>
            <person name="Huson D.H."/>
            <person name="Williams R.B."/>
        </authorList>
    </citation>
    <scope>NUCLEOTIDE SEQUENCE</scope>
    <source>
        <strain evidence="9">SSA1</strain>
    </source>
</reference>
<proteinExistence type="inferred from homology"/>
<evidence type="ECO:0000256" key="2">
    <source>
        <dbReference type="ARBA" id="ARBA00005779"/>
    </source>
</evidence>
<keyword evidence="10" id="KW-1185">Reference proteome</keyword>
<evidence type="ECO:0000313" key="11">
    <source>
        <dbReference type="Proteomes" id="UP000509684"/>
    </source>
</evidence>
<evidence type="ECO:0000256" key="7">
    <source>
        <dbReference type="SAM" id="Phobius"/>
    </source>
</evidence>
<dbReference type="KEGG" id="acog:HWD57_14585"/>
<evidence type="ECO:0000256" key="6">
    <source>
        <dbReference type="ARBA" id="ARBA00023136"/>
    </source>
</evidence>
<reference evidence="8 10" key="1">
    <citation type="submission" date="2014-02" db="EMBL/GenBank/DDBJ databases">
        <title>Expanding our view of genomic diversity in Candidatus Accumulibacter clades.</title>
        <authorList>
            <person name="Skennerton C.T."/>
            <person name="Barr J.J."/>
            <person name="Slater F.R."/>
            <person name="Bond P.L."/>
            <person name="Tyson G.W."/>
        </authorList>
    </citation>
    <scope>NUCLEOTIDE SEQUENCE [LARGE SCALE GENOMIC DNA]</scope>
    <source>
        <strain evidence="10">SK-02</strain>
    </source>
</reference>
<reference evidence="9 11" key="2">
    <citation type="journal article" date="2019" name="Microbiome">
        <title>Annotated bacterial chromosomes from frame-shift-corrected long-read metagenomic data.</title>
        <authorList>
            <person name="Arumugam K."/>
            <person name="Bagci C."/>
            <person name="Bessarab I."/>
            <person name="Beier S."/>
            <person name="Buchfink B."/>
            <person name="Gorska A."/>
            <person name="Qiu G."/>
            <person name="Huson D.H."/>
            <person name="Williams R.B.H."/>
        </authorList>
    </citation>
    <scope>NUCLEOTIDE SEQUENCE [LARGE SCALE GENOMIC DNA]</scope>
    <source>
        <strain evidence="9">SSA1</strain>
    </source>
</reference>
<dbReference type="Pfam" id="PF03994">
    <property type="entry name" value="DUF350"/>
    <property type="match status" value="1"/>
</dbReference>
<accession>A0A7D5SR20</accession>
<keyword evidence="4 7" id="KW-0812">Transmembrane</keyword>
<feature type="transmembrane region" description="Helical" evidence="7">
    <location>
        <begin position="77"/>
        <end position="99"/>
    </location>
</feature>
<dbReference type="InterPro" id="IPR007140">
    <property type="entry name" value="DUF350"/>
</dbReference>
<feature type="transmembrane region" description="Helical" evidence="7">
    <location>
        <begin position="45"/>
        <end position="65"/>
    </location>
</feature>
<comment type="similarity">
    <text evidence="2">Belongs to the UPF0719 family.</text>
</comment>
<dbReference type="GO" id="GO:0005886">
    <property type="term" value="C:plasma membrane"/>
    <property type="evidence" value="ECO:0007669"/>
    <property type="project" value="UniProtKB-SubCell"/>
</dbReference>
<dbReference type="EMBL" id="CP058708">
    <property type="protein sequence ID" value="QLH50883.1"/>
    <property type="molecule type" value="Genomic_DNA"/>
</dbReference>
<feature type="transmembrane region" description="Helical" evidence="7">
    <location>
        <begin position="12"/>
        <end position="33"/>
    </location>
</feature>
<dbReference type="STRING" id="1453999.AW06_003271"/>
<sequence length="134" mass="13949">MPTHLLTALPAFLAYFAVAMGLLVLFLLVYLNVTPYHEVALIRAGNAAAAVSLAGALLGFAMPVANVIAHSDTLIDLASWGAIAGVIQILAYLAARLTLPQLNQDIPAGRIAPAIFLAAISFCIGLINAACMTY</sequence>
<comment type="subcellular location">
    <subcellularLocation>
        <location evidence="1">Cell membrane</location>
        <topology evidence="1">Multi-pass membrane protein</topology>
    </subcellularLocation>
</comment>
<dbReference type="EMBL" id="JDST02000078">
    <property type="protein sequence ID" value="KFB75656.1"/>
    <property type="molecule type" value="Genomic_DNA"/>
</dbReference>
<evidence type="ECO:0000256" key="5">
    <source>
        <dbReference type="ARBA" id="ARBA00022989"/>
    </source>
</evidence>
<dbReference type="RefSeq" id="WP_034951504.1">
    <property type="nucleotide sequence ID" value="NZ_JDST02000078.1"/>
</dbReference>
<keyword evidence="6 7" id="KW-0472">Membrane</keyword>
<feature type="transmembrane region" description="Helical" evidence="7">
    <location>
        <begin position="111"/>
        <end position="130"/>
    </location>
</feature>
<keyword evidence="3" id="KW-1003">Cell membrane</keyword>
<evidence type="ECO:0000313" key="9">
    <source>
        <dbReference type="EMBL" id="QLH50883.1"/>
    </source>
</evidence>